<protein>
    <submittedName>
        <fullName evidence="1">Uncharacterized protein</fullName>
    </submittedName>
</protein>
<keyword evidence="2" id="KW-1185">Reference proteome</keyword>
<dbReference type="AlphaFoldDB" id="A0A1I2G5V7"/>
<accession>A0A1I2G5V7</accession>
<dbReference type="Proteomes" id="UP000199323">
    <property type="component" value="Unassembled WGS sequence"/>
</dbReference>
<dbReference type="OrthoDB" id="4330685at2"/>
<gene>
    <name evidence="1" type="ORF">SAMN05216251_108245</name>
</gene>
<name>A0A1I2G5V7_9ACTN</name>
<reference evidence="1 2" key="1">
    <citation type="submission" date="2016-10" db="EMBL/GenBank/DDBJ databases">
        <authorList>
            <person name="de Groot N.N."/>
        </authorList>
    </citation>
    <scope>NUCLEOTIDE SEQUENCE [LARGE SCALE GENOMIC DNA]</scope>
    <source>
        <strain evidence="1 2">CGMCC 4.3510</strain>
    </source>
</reference>
<evidence type="ECO:0000313" key="1">
    <source>
        <dbReference type="EMBL" id="SFF12011.1"/>
    </source>
</evidence>
<organism evidence="1 2">
    <name type="scientific">Actinacidiphila alni</name>
    <dbReference type="NCBI Taxonomy" id="380248"/>
    <lineage>
        <taxon>Bacteria</taxon>
        <taxon>Bacillati</taxon>
        <taxon>Actinomycetota</taxon>
        <taxon>Actinomycetes</taxon>
        <taxon>Kitasatosporales</taxon>
        <taxon>Streptomycetaceae</taxon>
        <taxon>Actinacidiphila</taxon>
    </lineage>
</organism>
<sequence length="99" mass="10506">MARIGHRCKCRHGDLSHTTDKNGKQSCGCAGCTTRCRRTEEPELLPTFDVKGNAVERIVPPGERLAGESTNSGPQTCGCAACCALYTELTGIELEPAPA</sequence>
<dbReference type="STRING" id="380248.SAMN05216251_108245"/>
<proteinExistence type="predicted"/>
<evidence type="ECO:0000313" key="2">
    <source>
        <dbReference type="Proteomes" id="UP000199323"/>
    </source>
</evidence>
<dbReference type="EMBL" id="FONG01000008">
    <property type="protein sequence ID" value="SFF12011.1"/>
    <property type="molecule type" value="Genomic_DNA"/>
</dbReference>
<dbReference type="RefSeq" id="WP_093714212.1">
    <property type="nucleotide sequence ID" value="NZ_FONG01000008.1"/>
</dbReference>